<accession>A0A0J8B3F2</accession>
<dbReference type="GO" id="GO:0008540">
    <property type="term" value="C:proteasome regulatory particle, base subcomplex"/>
    <property type="evidence" value="ECO:0007669"/>
    <property type="project" value="TreeGrafter"/>
</dbReference>
<reference evidence="4 5" key="1">
    <citation type="journal article" date="2014" name="Nature">
        <title>The genome of the recently domesticated crop plant sugar beet (Beta vulgaris).</title>
        <authorList>
            <person name="Dohm J.C."/>
            <person name="Minoche A.E."/>
            <person name="Holtgrawe D."/>
            <person name="Capella-Gutierrez S."/>
            <person name="Zakrzewski F."/>
            <person name="Tafer H."/>
            <person name="Rupp O."/>
            <person name="Sorensen T.R."/>
            <person name="Stracke R."/>
            <person name="Reinhardt R."/>
            <person name="Goesmann A."/>
            <person name="Kraft T."/>
            <person name="Schulz B."/>
            <person name="Stadler P.F."/>
            <person name="Schmidt T."/>
            <person name="Gabaldon T."/>
            <person name="Lehrach H."/>
            <person name="Weisshaar B."/>
            <person name="Himmelbauer H."/>
        </authorList>
    </citation>
    <scope>NUCLEOTIDE SEQUENCE [LARGE SCALE GENOMIC DNA]</scope>
    <source>
        <tissue evidence="4">Taproot</tissue>
    </source>
</reference>
<dbReference type="GO" id="GO:0043161">
    <property type="term" value="P:proteasome-mediated ubiquitin-dependent protein catabolic process"/>
    <property type="evidence" value="ECO:0007669"/>
    <property type="project" value="TreeGrafter"/>
</dbReference>
<name>A0A0J8B3F2_BETVV</name>
<feature type="compositionally biased region" description="Polar residues" evidence="2">
    <location>
        <begin position="61"/>
        <end position="70"/>
    </location>
</feature>
<dbReference type="EMBL" id="KQ093831">
    <property type="protein sequence ID" value="KMS94382.1"/>
    <property type="molecule type" value="Genomic_DNA"/>
</dbReference>
<evidence type="ECO:0000313" key="5">
    <source>
        <dbReference type="Proteomes" id="UP000035740"/>
    </source>
</evidence>
<evidence type="ECO:0000313" key="4">
    <source>
        <dbReference type="EMBL" id="KMS94382.1"/>
    </source>
</evidence>
<evidence type="ECO:0000256" key="1">
    <source>
        <dbReference type="ARBA" id="ARBA00022737"/>
    </source>
</evidence>
<sequence>MPTAQLSISAKAKAKQLKKKRGGAAGSDASAMDVDQTGVPTTDAKPAAATTETPQEEPDSEQLQNPSRVTPAQRKVMTCPAGRYVPIKNEFYGIVIVKDTQPGDPEELVEIEKPKAALGVGEEEEPQPPAPFQFTR</sequence>
<dbReference type="GO" id="GO:0005634">
    <property type="term" value="C:nucleus"/>
    <property type="evidence" value="ECO:0007669"/>
    <property type="project" value="TreeGrafter"/>
</dbReference>
<dbReference type="Gramene" id="KMS94382">
    <property type="protein sequence ID" value="KMS94382"/>
    <property type="gene ID" value="BVRB_021970"/>
</dbReference>
<dbReference type="AlphaFoldDB" id="A0A0J8B3F2"/>
<feature type="compositionally biased region" description="Low complexity" evidence="2">
    <location>
        <begin position="40"/>
        <end position="53"/>
    </location>
</feature>
<evidence type="ECO:0000259" key="3">
    <source>
        <dbReference type="Pfam" id="PF18004"/>
    </source>
</evidence>
<dbReference type="GO" id="GO:0034515">
    <property type="term" value="C:proteasome storage granule"/>
    <property type="evidence" value="ECO:0007669"/>
    <property type="project" value="TreeGrafter"/>
</dbReference>
<feature type="region of interest" description="Disordered" evidence="2">
    <location>
        <begin position="116"/>
        <end position="136"/>
    </location>
</feature>
<dbReference type="Pfam" id="PF18004">
    <property type="entry name" value="RPN2_C"/>
    <property type="match status" value="1"/>
</dbReference>
<dbReference type="InterPro" id="IPR040623">
    <property type="entry name" value="RPN2_C"/>
</dbReference>
<dbReference type="Proteomes" id="UP000035740">
    <property type="component" value="Unassembled WGS sequence"/>
</dbReference>
<feature type="domain" description="26S proteasome regulatory subunit RPN2 C-terminal" evidence="3">
    <location>
        <begin position="2"/>
        <end position="109"/>
    </location>
</feature>
<feature type="compositionally biased region" description="Pro residues" evidence="2">
    <location>
        <begin position="127"/>
        <end position="136"/>
    </location>
</feature>
<organism evidence="4 5">
    <name type="scientific">Beta vulgaris subsp. vulgaris</name>
    <name type="common">Beet</name>
    <dbReference type="NCBI Taxonomy" id="3555"/>
    <lineage>
        <taxon>Eukaryota</taxon>
        <taxon>Viridiplantae</taxon>
        <taxon>Streptophyta</taxon>
        <taxon>Embryophyta</taxon>
        <taxon>Tracheophyta</taxon>
        <taxon>Spermatophyta</taxon>
        <taxon>Magnoliopsida</taxon>
        <taxon>eudicotyledons</taxon>
        <taxon>Gunneridae</taxon>
        <taxon>Pentapetalae</taxon>
        <taxon>Caryophyllales</taxon>
        <taxon>Chenopodiaceae</taxon>
        <taxon>Betoideae</taxon>
        <taxon>Beta</taxon>
    </lineage>
</organism>
<dbReference type="PANTHER" id="PTHR10943">
    <property type="entry name" value="26S PROTEASOME NON-ATPASE REGULATORY SUBUNIT"/>
    <property type="match status" value="1"/>
</dbReference>
<protein>
    <recommendedName>
        <fullName evidence="3">26S proteasome regulatory subunit RPN2 C-terminal domain-containing protein</fullName>
    </recommendedName>
</protein>
<dbReference type="KEGG" id="bvg:104885593"/>
<dbReference type="OrthoDB" id="261572at2759"/>
<feature type="region of interest" description="Disordered" evidence="2">
    <location>
        <begin position="1"/>
        <end position="75"/>
    </location>
</feature>
<gene>
    <name evidence="4" type="ORF">BVRB_021970</name>
</gene>
<evidence type="ECO:0000256" key="2">
    <source>
        <dbReference type="SAM" id="MobiDB-lite"/>
    </source>
</evidence>
<feature type="compositionally biased region" description="Basic residues" evidence="2">
    <location>
        <begin position="12"/>
        <end position="22"/>
    </location>
</feature>
<dbReference type="PANTHER" id="PTHR10943:SF2">
    <property type="entry name" value="26S PROTEASOME NON-ATPASE REGULATORY SUBUNIT 1"/>
    <property type="match status" value="1"/>
</dbReference>
<dbReference type="eggNOG" id="KOG2062">
    <property type="taxonomic scope" value="Eukaryota"/>
</dbReference>
<keyword evidence="1" id="KW-0677">Repeat</keyword>
<keyword evidence="5" id="KW-1185">Reference proteome</keyword>
<proteinExistence type="predicted"/>
<feature type="compositionally biased region" description="Low complexity" evidence="2">
    <location>
        <begin position="1"/>
        <end position="11"/>
    </location>
</feature>